<evidence type="ECO:0000256" key="7">
    <source>
        <dbReference type="ARBA" id="ARBA00023053"/>
    </source>
</evidence>
<keyword evidence="4 12" id="KW-0894">Sodium channel</keyword>
<reference evidence="14" key="1">
    <citation type="submission" date="2021-07" db="EMBL/GenBank/DDBJ databases">
        <authorList>
            <person name="Catto M.A."/>
            <person name="Jacobson A."/>
            <person name="Kennedy G."/>
            <person name="Labadie P."/>
            <person name="Hunt B.G."/>
            <person name="Srinivasan R."/>
        </authorList>
    </citation>
    <scope>NUCLEOTIDE SEQUENCE</scope>
    <source>
        <strain evidence="14">PL_HMW_Pooled</strain>
        <tissue evidence="14">Head</tissue>
    </source>
</reference>
<comment type="subcellular location">
    <subcellularLocation>
        <location evidence="1">Membrane</location>
        <topology evidence="1">Multi-pass membrane protein</topology>
    </subcellularLocation>
</comment>
<sequence length="408" mass="44561">MAWDIPPDAKDAPPPPSSGSASAAALASLTALSKASKLTGGGKNPMDGDLVAVFRSDLQQHQYGMRPRPRHPSSLAWSTSTPWAGASHKGELARGHGLGLGPGLGPGHTRGTRPEGGCSELHWVETAQQYCQSSSLHGLRYVGDTGISPVERCFWVVSFALAVIVAAYFITDIYQRWENSPVINSVAPVATPIFQIPFPAITICNMNRARRTIAEAIKIGSARNPYNALQRRLLSDICDDNDFNAATNTSVDEVDRTSGNWSVVMGFMINVSFVERFIILATARLVTQPCHEMLLTCKWRNQPMDCDNLFNAVLTDEGICCTFNRVRRDLTFRNPRELSDLNITFPYPSADWTPETGYPETDSKGSVLETPWRPVGIGTHLGLTVSLDSEINDYYCSSTFSAGFKASI</sequence>
<dbReference type="GO" id="GO:0005886">
    <property type="term" value="C:plasma membrane"/>
    <property type="evidence" value="ECO:0007669"/>
    <property type="project" value="TreeGrafter"/>
</dbReference>
<dbReference type="GO" id="GO:0015280">
    <property type="term" value="F:ligand-gated sodium channel activity"/>
    <property type="evidence" value="ECO:0007669"/>
    <property type="project" value="TreeGrafter"/>
</dbReference>
<keyword evidence="10 12" id="KW-0739">Sodium transport</keyword>
<dbReference type="Pfam" id="PF00858">
    <property type="entry name" value="ASC"/>
    <property type="match status" value="1"/>
</dbReference>
<evidence type="ECO:0000256" key="1">
    <source>
        <dbReference type="ARBA" id="ARBA00004141"/>
    </source>
</evidence>
<keyword evidence="15" id="KW-1185">Reference proteome</keyword>
<evidence type="ECO:0000256" key="11">
    <source>
        <dbReference type="ARBA" id="ARBA00023303"/>
    </source>
</evidence>
<dbReference type="Proteomes" id="UP001219518">
    <property type="component" value="Unassembled WGS sequence"/>
</dbReference>
<evidence type="ECO:0000256" key="8">
    <source>
        <dbReference type="ARBA" id="ARBA00023065"/>
    </source>
</evidence>
<organism evidence="14 15">
    <name type="scientific">Frankliniella fusca</name>
    <dbReference type="NCBI Taxonomy" id="407009"/>
    <lineage>
        <taxon>Eukaryota</taxon>
        <taxon>Metazoa</taxon>
        <taxon>Ecdysozoa</taxon>
        <taxon>Arthropoda</taxon>
        <taxon>Hexapoda</taxon>
        <taxon>Insecta</taxon>
        <taxon>Pterygota</taxon>
        <taxon>Neoptera</taxon>
        <taxon>Paraneoptera</taxon>
        <taxon>Thysanoptera</taxon>
        <taxon>Terebrantia</taxon>
        <taxon>Thripoidea</taxon>
        <taxon>Thripidae</taxon>
        <taxon>Frankliniella</taxon>
    </lineage>
</organism>
<gene>
    <name evidence="14" type="ORF">KUF71_022635</name>
</gene>
<evidence type="ECO:0000256" key="13">
    <source>
        <dbReference type="SAM" id="MobiDB-lite"/>
    </source>
</evidence>
<feature type="region of interest" description="Disordered" evidence="13">
    <location>
        <begin position="1"/>
        <end position="22"/>
    </location>
</feature>
<accession>A0AAE1H1E1</accession>
<keyword evidence="8 12" id="KW-0406">Ion transport</keyword>
<protein>
    <submittedName>
        <fullName evidence="14">Pickpocket protein 28</fullName>
    </submittedName>
</protein>
<evidence type="ECO:0000256" key="5">
    <source>
        <dbReference type="ARBA" id="ARBA00022692"/>
    </source>
</evidence>
<keyword evidence="7" id="KW-0915">Sodium</keyword>
<evidence type="ECO:0000256" key="12">
    <source>
        <dbReference type="RuleBase" id="RU000679"/>
    </source>
</evidence>
<keyword evidence="11 12" id="KW-0407">Ion channel</keyword>
<keyword evidence="5 12" id="KW-0812">Transmembrane</keyword>
<dbReference type="InterPro" id="IPR001873">
    <property type="entry name" value="ENaC"/>
</dbReference>
<evidence type="ECO:0000313" key="14">
    <source>
        <dbReference type="EMBL" id="KAK3913181.1"/>
    </source>
</evidence>
<comment type="similarity">
    <text evidence="2 12">Belongs to the amiloride-sensitive sodium channel (TC 1.A.6) family.</text>
</comment>
<evidence type="ECO:0000256" key="6">
    <source>
        <dbReference type="ARBA" id="ARBA00022989"/>
    </source>
</evidence>
<dbReference type="EMBL" id="JAHWGI010000311">
    <property type="protein sequence ID" value="KAK3913181.1"/>
    <property type="molecule type" value="Genomic_DNA"/>
</dbReference>
<keyword evidence="3 12" id="KW-0813">Transport</keyword>
<reference evidence="14" key="2">
    <citation type="journal article" date="2023" name="BMC Genomics">
        <title>Pest status, molecular evolution, and epigenetic factors derived from the genome assembly of Frankliniella fusca, a thysanopteran phytovirus vector.</title>
        <authorList>
            <person name="Catto M.A."/>
            <person name="Labadie P.E."/>
            <person name="Jacobson A.L."/>
            <person name="Kennedy G.G."/>
            <person name="Srinivasan R."/>
            <person name="Hunt B.G."/>
        </authorList>
    </citation>
    <scope>NUCLEOTIDE SEQUENCE</scope>
    <source>
        <strain evidence="14">PL_HMW_Pooled</strain>
    </source>
</reference>
<dbReference type="PANTHER" id="PTHR11690:SF243">
    <property type="entry name" value="PICKPOCKET 12-RELATED"/>
    <property type="match status" value="1"/>
</dbReference>
<evidence type="ECO:0000256" key="9">
    <source>
        <dbReference type="ARBA" id="ARBA00023136"/>
    </source>
</evidence>
<name>A0AAE1H1E1_9NEOP</name>
<evidence type="ECO:0000256" key="3">
    <source>
        <dbReference type="ARBA" id="ARBA00022448"/>
    </source>
</evidence>
<comment type="caution">
    <text evidence="14">The sequence shown here is derived from an EMBL/GenBank/DDBJ whole genome shotgun (WGS) entry which is preliminary data.</text>
</comment>
<dbReference type="Gene3D" id="2.60.470.10">
    <property type="entry name" value="Acid-sensing ion channels like domains"/>
    <property type="match status" value="1"/>
</dbReference>
<evidence type="ECO:0000256" key="4">
    <source>
        <dbReference type="ARBA" id="ARBA00022461"/>
    </source>
</evidence>
<keyword evidence="6" id="KW-1133">Transmembrane helix</keyword>
<evidence type="ECO:0000256" key="2">
    <source>
        <dbReference type="ARBA" id="ARBA00007193"/>
    </source>
</evidence>
<dbReference type="AlphaFoldDB" id="A0AAE1H1E1"/>
<evidence type="ECO:0000256" key="10">
    <source>
        <dbReference type="ARBA" id="ARBA00023201"/>
    </source>
</evidence>
<proteinExistence type="inferred from homology"/>
<evidence type="ECO:0000313" key="15">
    <source>
        <dbReference type="Proteomes" id="UP001219518"/>
    </source>
</evidence>
<keyword evidence="9" id="KW-0472">Membrane</keyword>
<dbReference type="PANTHER" id="PTHR11690">
    <property type="entry name" value="AMILORIDE-SENSITIVE SODIUM CHANNEL-RELATED"/>
    <property type="match status" value="1"/>
</dbReference>